<feature type="domain" description="Major facilitator superfamily (MFS) profile" evidence="9">
    <location>
        <begin position="62"/>
        <end position="504"/>
    </location>
</feature>
<feature type="transmembrane region" description="Helical" evidence="8">
    <location>
        <begin position="318"/>
        <end position="343"/>
    </location>
</feature>
<dbReference type="OrthoDB" id="6612291at2759"/>
<feature type="transmembrane region" description="Helical" evidence="8">
    <location>
        <begin position="447"/>
        <end position="469"/>
    </location>
</feature>
<evidence type="ECO:0000256" key="3">
    <source>
        <dbReference type="ARBA" id="ARBA00022448"/>
    </source>
</evidence>
<evidence type="ECO:0000256" key="4">
    <source>
        <dbReference type="ARBA" id="ARBA00022692"/>
    </source>
</evidence>
<protein>
    <submittedName>
        <fullName evidence="10">Maltose permease</fullName>
    </submittedName>
</protein>
<dbReference type="PANTHER" id="PTHR48022:SF51">
    <property type="entry name" value="ALPHA-GLUCOSIDE TRANSPORTER, PUTATIVE (AFU_ORTHOLOGUE AFUA_6G11920)-RELATED"/>
    <property type="match status" value="1"/>
</dbReference>
<keyword evidence="5 8" id="KW-1133">Transmembrane helix</keyword>
<keyword evidence="11" id="KW-1185">Reference proteome</keyword>
<dbReference type="GO" id="GO:0016020">
    <property type="term" value="C:membrane"/>
    <property type="evidence" value="ECO:0007669"/>
    <property type="project" value="UniProtKB-SubCell"/>
</dbReference>
<dbReference type="NCBIfam" id="TIGR00879">
    <property type="entry name" value="SP"/>
    <property type="match status" value="1"/>
</dbReference>
<evidence type="ECO:0000313" key="11">
    <source>
        <dbReference type="Proteomes" id="UP000770015"/>
    </source>
</evidence>
<dbReference type="EMBL" id="JAGSXJ010000037">
    <property type="protein sequence ID" value="KAH6665860.1"/>
    <property type="molecule type" value="Genomic_DNA"/>
</dbReference>
<dbReference type="PANTHER" id="PTHR48022">
    <property type="entry name" value="PLASTIDIC GLUCOSE TRANSPORTER 4"/>
    <property type="match status" value="1"/>
</dbReference>
<organism evidence="10 11">
    <name type="scientific">Plectosphaerella plurivora</name>
    <dbReference type="NCBI Taxonomy" id="936078"/>
    <lineage>
        <taxon>Eukaryota</taxon>
        <taxon>Fungi</taxon>
        <taxon>Dikarya</taxon>
        <taxon>Ascomycota</taxon>
        <taxon>Pezizomycotina</taxon>
        <taxon>Sordariomycetes</taxon>
        <taxon>Hypocreomycetidae</taxon>
        <taxon>Glomerellales</taxon>
        <taxon>Plectosphaerellaceae</taxon>
        <taxon>Plectosphaerella</taxon>
    </lineage>
</organism>
<dbReference type="InterPro" id="IPR036259">
    <property type="entry name" value="MFS_trans_sf"/>
</dbReference>
<feature type="transmembrane region" description="Helical" evidence="8">
    <location>
        <begin position="231"/>
        <end position="248"/>
    </location>
</feature>
<sequence length="537" mass="58302">MDSKTETTAGDANAALEHSISHHDHPVTDNHTKDGVVSSALQQERDLTLQEVFKKHKIVVWWCFYWAMCAVGWGFDAQINGAMVSVAPFRRDFGYELDGEAILPADWQSAFNSVSTVGQFFGGFLTSWLADRIGRKNSLYLGITICGGGIAGQIASNSRVAFLISKLILGVGLGFYLTLAPLMSSELAPVALRGFATAGVNLGIAIGQLLSNAVVKALGERTDDWAYRGGFATQLFFVVFLLAFLPFSPESPWYLARKGRREDTLASIRKLFGADYDAERRLLAIEATIRDEELQKSYHSELGFTHCFRGTNLIRTGISMGVFLCQHLVGIVFVLGYSTYFFQLAGLETSRSFDLGVGVTACGVAGNICSWFVVERFGRRVIFISGMASLTTILLLIGIMDVVPTAAAAWVQAALTVIYAFVYFGTIGAMAFAILGEASSTALRAHTMALATATQAVCGLVMNVSIPYMVNPDQANLQGKVGFVFGGLALVATIGSWVYVPELKGKTFDEIDKLFAAKVPPRRMGDYKEGDLINDHQ</sequence>
<feature type="transmembrane region" description="Helical" evidence="8">
    <location>
        <begin position="381"/>
        <end position="403"/>
    </location>
</feature>
<proteinExistence type="inferred from homology"/>
<comment type="subcellular location">
    <subcellularLocation>
        <location evidence="1">Membrane</location>
        <topology evidence="1">Multi-pass membrane protein</topology>
    </subcellularLocation>
</comment>
<comment type="caution">
    <text evidence="10">The sequence shown here is derived from an EMBL/GenBank/DDBJ whole genome shotgun (WGS) entry which is preliminary data.</text>
</comment>
<dbReference type="Pfam" id="PF00083">
    <property type="entry name" value="Sugar_tr"/>
    <property type="match status" value="1"/>
</dbReference>
<comment type="similarity">
    <text evidence="2 7">Belongs to the major facilitator superfamily. Sugar transporter (TC 2.A.1.1) family.</text>
</comment>
<dbReference type="InterPro" id="IPR050360">
    <property type="entry name" value="MFS_Sugar_Transporters"/>
</dbReference>
<dbReference type="InterPro" id="IPR005829">
    <property type="entry name" value="Sugar_transporter_CS"/>
</dbReference>
<dbReference type="GO" id="GO:0005351">
    <property type="term" value="F:carbohydrate:proton symporter activity"/>
    <property type="evidence" value="ECO:0007669"/>
    <property type="project" value="TreeGrafter"/>
</dbReference>
<feature type="transmembrane region" description="Helical" evidence="8">
    <location>
        <begin position="481"/>
        <end position="500"/>
    </location>
</feature>
<keyword evidence="6 8" id="KW-0472">Membrane</keyword>
<keyword evidence="3 7" id="KW-0813">Transport</keyword>
<feature type="transmembrane region" description="Helical" evidence="8">
    <location>
        <begin position="409"/>
        <end position="435"/>
    </location>
</feature>
<evidence type="ECO:0000256" key="6">
    <source>
        <dbReference type="ARBA" id="ARBA00023136"/>
    </source>
</evidence>
<feature type="transmembrane region" description="Helical" evidence="8">
    <location>
        <begin position="160"/>
        <end position="179"/>
    </location>
</feature>
<feature type="transmembrane region" description="Helical" evidence="8">
    <location>
        <begin position="137"/>
        <end position="154"/>
    </location>
</feature>
<accession>A0A9P8V2V6</accession>
<dbReference type="InterPro" id="IPR003663">
    <property type="entry name" value="Sugar/inositol_transpt"/>
</dbReference>
<evidence type="ECO:0000256" key="8">
    <source>
        <dbReference type="SAM" id="Phobius"/>
    </source>
</evidence>
<dbReference type="PROSITE" id="PS00216">
    <property type="entry name" value="SUGAR_TRANSPORT_1"/>
    <property type="match status" value="1"/>
</dbReference>
<keyword evidence="4 8" id="KW-0812">Transmembrane</keyword>
<dbReference type="SUPFAM" id="SSF103473">
    <property type="entry name" value="MFS general substrate transporter"/>
    <property type="match status" value="1"/>
</dbReference>
<reference evidence="10" key="1">
    <citation type="journal article" date="2021" name="Nat. Commun.">
        <title>Genetic determinants of endophytism in the Arabidopsis root mycobiome.</title>
        <authorList>
            <person name="Mesny F."/>
            <person name="Miyauchi S."/>
            <person name="Thiergart T."/>
            <person name="Pickel B."/>
            <person name="Atanasova L."/>
            <person name="Karlsson M."/>
            <person name="Huettel B."/>
            <person name="Barry K.W."/>
            <person name="Haridas S."/>
            <person name="Chen C."/>
            <person name="Bauer D."/>
            <person name="Andreopoulos W."/>
            <person name="Pangilinan J."/>
            <person name="LaButti K."/>
            <person name="Riley R."/>
            <person name="Lipzen A."/>
            <person name="Clum A."/>
            <person name="Drula E."/>
            <person name="Henrissat B."/>
            <person name="Kohler A."/>
            <person name="Grigoriev I.V."/>
            <person name="Martin F.M."/>
            <person name="Hacquard S."/>
        </authorList>
    </citation>
    <scope>NUCLEOTIDE SEQUENCE</scope>
    <source>
        <strain evidence="10">MPI-SDFR-AT-0117</strain>
    </source>
</reference>
<evidence type="ECO:0000256" key="5">
    <source>
        <dbReference type="ARBA" id="ARBA00022989"/>
    </source>
</evidence>
<gene>
    <name evidence="10" type="ORF">F5X68DRAFT_177099</name>
</gene>
<evidence type="ECO:0000313" key="10">
    <source>
        <dbReference type="EMBL" id="KAH6665860.1"/>
    </source>
</evidence>
<dbReference type="AlphaFoldDB" id="A0A9P8V2V6"/>
<feature type="transmembrane region" description="Helical" evidence="8">
    <location>
        <begin position="110"/>
        <end position="130"/>
    </location>
</feature>
<name>A0A9P8V2V6_9PEZI</name>
<dbReference type="FunFam" id="1.20.1250.20:FF:000078">
    <property type="entry name" value="MFS maltose transporter, putative"/>
    <property type="match status" value="1"/>
</dbReference>
<dbReference type="InterPro" id="IPR005828">
    <property type="entry name" value="MFS_sugar_transport-like"/>
</dbReference>
<dbReference type="InterPro" id="IPR020846">
    <property type="entry name" value="MFS_dom"/>
</dbReference>
<evidence type="ECO:0000256" key="7">
    <source>
        <dbReference type="RuleBase" id="RU003346"/>
    </source>
</evidence>
<feature type="transmembrane region" description="Helical" evidence="8">
    <location>
        <begin position="355"/>
        <end position="374"/>
    </location>
</feature>
<evidence type="ECO:0000259" key="9">
    <source>
        <dbReference type="PROSITE" id="PS50850"/>
    </source>
</evidence>
<dbReference type="Proteomes" id="UP000770015">
    <property type="component" value="Unassembled WGS sequence"/>
</dbReference>
<evidence type="ECO:0000256" key="1">
    <source>
        <dbReference type="ARBA" id="ARBA00004141"/>
    </source>
</evidence>
<dbReference type="PROSITE" id="PS50850">
    <property type="entry name" value="MFS"/>
    <property type="match status" value="1"/>
</dbReference>
<evidence type="ECO:0000256" key="2">
    <source>
        <dbReference type="ARBA" id="ARBA00010992"/>
    </source>
</evidence>
<feature type="transmembrane region" description="Helical" evidence="8">
    <location>
        <begin position="191"/>
        <end position="211"/>
    </location>
</feature>
<dbReference type="Gene3D" id="1.20.1250.20">
    <property type="entry name" value="MFS general substrate transporter like domains"/>
    <property type="match status" value="1"/>
</dbReference>
<feature type="transmembrane region" description="Helical" evidence="8">
    <location>
        <begin position="58"/>
        <end position="75"/>
    </location>
</feature>